<reference evidence="2" key="1">
    <citation type="submission" date="2021-03" db="EMBL/GenBank/DDBJ databases">
        <title>Antimicrobial resistance genes in bacteria isolated from Japanese honey, and their potential for conferring macrolide and lincosamide resistance in the American foulbrood pathogen Paenibacillus larvae.</title>
        <authorList>
            <person name="Okamoto M."/>
            <person name="Kumagai M."/>
            <person name="Kanamori H."/>
            <person name="Takamatsu D."/>
        </authorList>
    </citation>
    <scope>NUCLEOTIDE SEQUENCE</scope>
    <source>
        <strain evidence="2">J27TS8</strain>
    </source>
</reference>
<proteinExistence type="predicted"/>
<evidence type="ECO:0000313" key="3">
    <source>
        <dbReference type="Proteomes" id="UP000682111"/>
    </source>
</evidence>
<sequence>MPKEKMSKKLEQAVQHANETNPSSRSNTEPHTSLTIKKQHKK</sequence>
<gene>
    <name evidence="2" type="ORF">J27TS8_08870</name>
</gene>
<keyword evidence="3" id="KW-1185">Reference proteome</keyword>
<protein>
    <submittedName>
        <fullName evidence="2">Uncharacterized protein</fullName>
    </submittedName>
</protein>
<organism evidence="2 3">
    <name type="scientific">Robertmurraya siralis</name>
    <dbReference type="NCBI Taxonomy" id="77777"/>
    <lineage>
        <taxon>Bacteria</taxon>
        <taxon>Bacillati</taxon>
        <taxon>Bacillota</taxon>
        <taxon>Bacilli</taxon>
        <taxon>Bacillales</taxon>
        <taxon>Bacillaceae</taxon>
        <taxon>Robertmurraya</taxon>
    </lineage>
</organism>
<dbReference type="Proteomes" id="UP000682111">
    <property type="component" value="Unassembled WGS sequence"/>
</dbReference>
<accession>A0A919WFL2</accession>
<name>A0A919WFL2_9BACI</name>
<dbReference type="AlphaFoldDB" id="A0A919WFL2"/>
<dbReference type="EMBL" id="BORC01000001">
    <property type="protein sequence ID" value="GIN60894.1"/>
    <property type="molecule type" value="Genomic_DNA"/>
</dbReference>
<feature type="compositionally biased region" description="Basic and acidic residues" evidence="1">
    <location>
        <begin position="1"/>
        <end position="11"/>
    </location>
</feature>
<evidence type="ECO:0000313" key="2">
    <source>
        <dbReference type="EMBL" id="GIN60894.1"/>
    </source>
</evidence>
<dbReference type="RefSeq" id="WP_268951564.1">
    <property type="nucleotide sequence ID" value="NZ_BORC01000001.1"/>
</dbReference>
<feature type="region of interest" description="Disordered" evidence="1">
    <location>
        <begin position="1"/>
        <end position="42"/>
    </location>
</feature>
<comment type="caution">
    <text evidence="2">The sequence shown here is derived from an EMBL/GenBank/DDBJ whole genome shotgun (WGS) entry which is preliminary data.</text>
</comment>
<evidence type="ECO:0000256" key="1">
    <source>
        <dbReference type="SAM" id="MobiDB-lite"/>
    </source>
</evidence>
<feature type="compositionally biased region" description="Polar residues" evidence="1">
    <location>
        <begin position="15"/>
        <end position="36"/>
    </location>
</feature>